<protein>
    <submittedName>
        <fullName evidence="1">DUF433 domain-containing protein</fullName>
    </submittedName>
</protein>
<dbReference type="InterPro" id="IPR007367">
    <property type="entry name" value="DUF433"/>
</dbReference>
<name>A0A7C2EJY7_9THEO</name>
<dbReference type="InterPro" id="IPR036388">
    <property type="entry name" value="WH-like_DNA-bd_sf"/>
</dbReference>
<dbReference type="Gene3D" id="1.10.10.10">
    <property type="entry name" value="Winged helix-like DNA-binding domain superfamily/Winged helix DNA-binding domain"/>
    <property type="match status" value="1"/>
</dbReference>
<reference evidence="1" key="1">
    <citation type="journal article" date="2020" name="mSystems">
        <title>Genome- and Community-Level Interaction Insights into Carbon Utilization and Element Cycling Functions of Hydrothermarchaeota in Hydrothermal Sediment.</title>
        <authorList>
            <person name="Zhou Z."/>
            <person name="Liu Y."/>
            <person name="Xu W."/>
            <person name="Pan J."/>
            <person name="Luo Z.H."/>
            <person name="Li M."/>
        </authorList>
    </citation>
    <scope>NUCLEOTIDE SEQUENCE [LARGE SCALE GENOMIC DNA]</scope>
    <source>
        <strain evidence="1">SpSt-300</strain>
    </source>
</reference>
<organism evidence="1">
    <name type="scientific">Ammonifex degensii</name>
    <dbReference type="NCBI Taxonomy" id="42838"/>
    <lineage>
        <taxon>Bacteria</taxon>
        <taxon>Bacillati</taxon>
        <taxon>Bacillota</taxon>
        <taxon>Clostridia</taxon>
        <taxon>Thermoanaerobacterales</taxon>
        <taxon>Thermoanaerobacteraceae</taxon>
        <taxon>Ammonifex</taxon>
    </lineage>
</organism>
<dbReference type="InterPro" id="IPR009057">
    <property type="entry name" value="Homeodomain-like_sf"/>
</dbReference>
<dbReference type="AlphaFoldDB" id="A0A7C2EJY7"/>
<dbReference type="EMBL" id="DSMU01000298">
    <property type="protein sequence ID" value="HEL65963.1"/>
    <property type="molecule type" value="Genomic_DNA"/>
</dbReference>
<evidence type="ECO:0000313" key="1">
    <source>
        <dbReference type="EMBL" id="HEL65963.1"/>
    </source>
</evidence>
<sequence>MGFTRITVDPGKMGGVPCIRGLRIPVATIVDLFASGLTREEILRYYPDLEPGDIDEALRFAAEAVRERELPLAGER</sequence>
<dbReference type="SUPFAM" id="SSF46689">
    <property type="entry name" value="Homeodomain-like"/>
    <property type="match status" value="1"/>
</dbReference>
<gene>
    <name evidence="1" type="ORF">ENQ34_04725</name>
</gene>
<dbReference type="PANTHER" id="PTHR34849">
    <property type="entry name" value="SSL5025 PROTEIN"/>
    <property type="match status" value="1"/>
</dbReference>
<comment type="caution">
    <text evidence="1">The sequence shown here is derived from an EMBL/GenBank/DDBJ whole genome shotgun (WGS) entry which is preliminary data.</text>
</comment>
<dbReference type="PANTHER" id="PTHR34849:SF3">
    <property type="entry name" value="SSR2962 PROTEIN"/>
    <property type="match status" value="1"/>
</dbReference>
<dbReference type="Pfam" id="PF04255">
    <property type="entry name" value="DUF433"/>
    <property type="match status" value="1"/>
</dbReference>
<proteinExistence type="predicted"/>
<accession>A0A7C2EJY7</accession>